<name>A0A158KS55_9BURK</name>
<comment type="caution">
    <text evidence="1">The sequence shown here is derived from an EMBL/GenBank/DDBJ whole genome shotgun (WGS) entry which is preliminary data.</text>
</comment>
<protein>
    <submittedName>
        <fullName evidence="1">Uncharacterized protein</fullName>
    </submittedName>
</protein>
<dbReference type="OrthoDB" id="9129333at2"/>
<evidence type="ECO:0000313" key="2">
    <source>
        <dbReference type="Proteomes" id="UP000054925"/>
    </source>
</evidence>
<evidence type="ECO:0000313" key="1">
    <source>
        <dbReference type="EMBL" id="SAL84006.1"/>
    </source>
</evidence>
<reference evidence="1" key="1">
    <citation type="submission" date="2016-01" db="EMBL/GenBank/DDBJ databases">
        <authorList>
            <person name="Peeters C."/>
        </authorList>
    </citation>
    <scope>NUCLEOTIDE SEQUENCE [LARGE SCALE GENOMIC DNA]</scope>
    <source>
        <strain evidence="1">LMG 22937</strain>
    </source>
</reference>
<dbReference type="Proteomes" id="UP000054925">
    <property type="component" value="Unassembled WGS sequence"/>
</dbReference>
<proteinExistence type="predicted"/>
<sequence>MNKIGRIVAGMALLCSTFEVYAGDVIYRYRMLPNRPPEAIVSGLVNMTDLLNKPGDGCEQFIGLVKVEGIQFSSSGGSIESFRFTDHFGNQWSVPTNISDLSNAARSQANNFIRVGKPYYVQVQICGSGGFPSLVNMYDATVKFGHD</sequence>
<accession>A0A158KS55</accession>
<organism evidence="1 2">
    <name type="scientific">Caballeronia terrestris</name>
    <dbReference type="NCBI Taxonomy" id="1226301"/>
    <lineage>
        <taxon>Bacteria</taxon>
        <taxon>Pseudomonadati</taxon>
        <taxon>Pseudomonadota</taxon>
        <taxon>Betaproteobacteria</taxon>
        <taxon>Burkholderiales</taxon>
        <taxon>Burkholderiaceae</taxon>
        <taxon>Caballeronia</taxon>
    </lineage>
</organism>
<keyword evidence="2" id="KW-1185">Reference proteome</keyword>
<dbReference type="EMBL" id="FCOL02000111">
    <property type="protein sequence ID" value="SAL84006.1"/>
    <property type="molecule type" value="Genomic_DNA"/>
</dbReference>
<dbReference type="AlphaFoldDB" id="A0A158KS55"/>
<dbReference type="RefSeq" id="WP_125477785.1">
    <property type="nucleotide sequence ID" value="NZ_FCOL02000111.1"/>
</dbReference>
<gene>
    <name evidence="1" type="ORF">AWB67_06566</name>
</gene>